<feature type="compositionally biased region" description="Basic and acidic residues" evidence="1">
    <location>
        <begin position="215"/>
        <end position="236"/>
    </location>
</feature>
<dbReference type="OrthoDB" id="3530815at2759"/>
<dbReference type="AlphaFoldDB" id="H0EYN7"/>
<dbReference type="EMBL" id="AGUE01000255">
    <property type="protein sequence ID" value="EHK96355.1"/>
    <property type="molecule type" value="Genomic_DNA"/>
</dbReference>
<evidence type="ECO:0000256" key="1">
    <source>
        <dbReference type="SAM" id="MobiDB-lite"/>
    </source>
</evidence>
<name>H0EYN7_GLAL7</name>
<comment type="caution">
    <text evidence="2">The sequence shown here is derived from an EMBL/GenBank/DDBJ whole genome shotgun (WGS) entry which is preliminary data.</text>
</comment>
<feature type="region of interest" description="Disordered" evidence="1">
    <location>
        <begin position="209"/>
        <end position="236"/>
    </location>
</feature>
<protein>
    <submittedName>
        <fullName evidence="2">Uncharacterized protein</fullName>
    </submittedName>
</protein>
<evidence type="ECO:0000313" key="2">
    <source>
        <dbReference type="EMBL" id="EHK96355.1"/>
    </source>
</evidence>
<gene>
    <name evidence="2" type="ORF">M7I_7943</name>
</gene>
<dbReference type="InParanoid" id="H0EYN7"/>
<keyword evidence="3" id="KW-1185">Reference proteome</keyword>
<evidence type="ECO:0000313" key="3">
    <source>
        <dbReference type="Proteomes" id="UP000005446"/>
    </source>
</evidence>
<sequence>MAPTALTTQVTTLLTHFSGCLQLCTTIQSTRRLGSTHRAFDNLQTGLTLSSQSISTSYSTARKLLGSRMEVGDETSRSVVREAILDIEDIKSRLHEIARGERGNPGFNELLRQVERIEDSVSSAVASLGRRLQAAKPALAPKRKDEITVSTKELDMLVAHMKNSWLEKVVAGRTVWVNALDEKRIVLDYPVGGFVKGKERKVVRTPTWEQEEIEREERARRNRRSRDDVWDGGRGY</sequence>
<dbReference type="Proteomes" id="UP000005446">
    <property type="component" value="Unassembled WGS sequence"/>
</dbReference>
<reference evidence="2 3" key="1">
    <citation type="journal article" date="2012" name="Eukaryot. Cell">
        <title>Genome sequence of the fungus Glarea lozoyensis: the first genome sequence of a species from the Helotiaceae family.</title>
        <authorList>
            <person name="Youssar L."/>
            <person name="Gruening B.A."/>
            <person name="Erxleben A."/>
            <person name="Guenther S."/>
            <person name="Huettel W."/>
        </authorList>
    </citation>
    <scope>NUCLEOTIDE SEQUENCE [LARGE SCALE GENOMIC DNA]</scope>
    <source>
        <strain evidence="3">ATCC 74030 / MF5533</strain>
    </source>
</reference>
<organism evidence="2 3">
    <name type="scientific">Glarea lozoyensis (strain ATCC 74030 / MF5533)</name>
    <dbReference type="NCBI Taxonomy" id="1104152"/>
    <lineage>
        <taxon>Eukaryota</taxon>
        <taxon>Fungi</taxon>
        <taxon>Dikarya</taxon>
        <taxon>Ascomycota</taxon>
        <taxon>Pezizomycotina</taxon>
        <taxon>Leotiomycetes</taxon>
        <taxon>Helotiales</taxon>
        <taxon>Helotiaceae</taxon>
        <taxon>Glarea</taxon>
    </lineage>
</organism>
<dbReference type="HOGENOM" id="CLU_1175526_0_0_1"/>
<proteinExistence type="predicted"/>
<accession>H0EYN7</accession>